<keyword evidence="3" id="KW-1185">Reference proteome</keyword>
<dbReference type="Gene3D" id="2.40.160.20">
    <property type="match status" value="1"/>
</dbReference>
<proteinExistence type="predicted"/>
<reference evidence="2 3" key="1">
    <citation type="journal article" date="2007" name="J. Bacteriol.">
        <title>Whole-genome analysis of the methyl tert-butyl ether-degrading beta-proteobacterium Methylibium petroleiphilum PM1.</title>
        <authorList>
            <person name="Kane S.R."/>
            <person name="Chakicherla A.Y."/>
            <person name="Chain P.S.G."/>
            <person name="Schmidt R."/>
            <person name="Shin M.W."/>
            <person name="Legler T.C."/>
            <person name="Scow K.M."/>
            <person name="Larimer F.W."/>
            <person name="Lucas S.M."/>
            <person name="Richardson P.M."/>
            <person name="Hristova K.R."/>
        </authorList>
    </citation>
    <scope>NUCLEOTIDE SEQUENCE [LARGE SCALE GENOMIC DNA]</scope>
    <source>
        <strain evidence="3">ATCC BAA-1232 / LMG 22953 / PM1</strain>
    </source>
</reference>
<dbReference type="GO" id="GO:0055085">
    <property type="term" value="P:transmembrane transport"/>
    <property type="evidence" value="ECO:0007669"/>
    <property type="project" value="TreeGrafter"/>
</dbReference>
<sequence length="208" mass="21354">MSGLLGSVTTATLAAGEDWRLRVGPGRIAFHEQITLSIGGAPVPGAGAKLSNDTTLLAEIGYRFTPEWSAGLTVGIPPTTDIDGTGSAAAFGRLGEMKYGPLALTGQYQFNAGGRLQPYLGAGAVYYLVMDEKDGAVAGLTVDNAWGSVLQAGADYKLSPTLGLFVDVKKLFLKTTASGSLPALGGAPVKADAKLDPLVIQAGLLLQF</sequence>
<dbReference type="GO" id="GO:0009279">
    <property type="term" value="C:cell outer membrane"/>
    <property type="evidence" value="ECO:0007669"/>
    <property type="project" value="UniProtKB-SubCell"/>
</dbReference>
<dbReference type="HOGENOM" id="CLU_042505_0_0_4"/>
<gene>
    <name evidence="2" type="ordered locus">Mpe_A3010</name>
</gene>
<evidence type="ECO:0000313" key="3">
    <source>
        <dbReference type="Proteomes" id="UP000000366"/>
    </source>
</evidence>
<dbReference type="AlphaFoldDB" id="A2SK74"/>
<dbReference type="eggNOG" id="COG3047">
    <property type="taxonomic scope" value="Bacteria"/>
</dbReference>
<dbReference type="Proteomes" id="UP000000366">
    <property type="component" value="Chromosome"/>
</dbReference>
<dbReference type="SUPFAM" id="SSF56925">
    <property type="entry name" value="OMPA-like"/>
    <property type="match status" value="1"/>
</dbReference>
<comment type="subcellular location">
    <subcellularLocation>
        <location evidence="1">Cell outer membrane</location>
    </subcellularLocation>
</comment>
<organism evidence="2 3">
    <name type="scientific">Methylibium petroleiphilum (strain ATCC BAA-1232 / LMG 22953 / PM1)</name>
    <dbReference type="NCBI Taxonomy" id="420662"/>
    <lineage>
        <taxon>Bacteria</taxon>
        <taxon>Pseudomonadati</taxon>
        <taxon>Pseudomonadota</taxon>
        <taxon>Betaproteobacteria</taxon>
        <taxon>Burkholderiales</taxon>
        <taxon>Sphaerotilaceae</taxon>
        <taxon>Methylibium</taxon>
    </lineage>
</organism>
<protein>
    <submittedName>
        <fullName evidence="2">Putative outer membrane protein W</fullName>
    </submittedName>
</protein>
<name>A2SK74_METPP</name>
<dbReference type="PANTHER" id="PTHR36920:SF1">
    <property type="entry name" value="OUTER MEMBRANE PROTEIN W"/>
    <property type="match status" value="1"/>
</dbReference>
<dbReference type="EMBL" id="CP000555">
    <property type="protein sequence ID" value="ABM95963.1"/>
    <property type="molecule type" value="Genomic_DNA"/>
</dbReference>
<dbReference type="InterPro" id="IPR011250">
    <property type="entry name" value="OMP/PagP_B-barrel"/>
</dbReference>
<dbReference type="STRING" id="420662.Mpe_A3010"/>
<evidence type="ECO:0000313" key="2">
    <source>
        <dbReference type="EMBL" id="ABM95963.1"/>
    </source>
</evidence>
<dbReference type="Pfam" id="PF03922">
    <property type="entry name" value="OmpW"/>
    <property type="match status" value="1"/>
</dbReference>
<dbReference type="KEGG" id="mpt:Mpe_A3010"/>
<dbReference type="InterPro" id="IPR005618">
    <property type="entry name" value="OMPW"/>
</dbReference>
<dbReference type="PANTHER" id="PTHR36920">
    <property type="match status" value="1"/>
</dbReference>
<accession>A2SK74</accession>
<evidence type="ECO:0000256" key="1">
    <source>
        <dbReference type="ARBA" id="ARBA00004442"/>
    </source>
</evidence>